<keyword evidence="3" id="KW-1185">Reference proteome</keyword>
<reference evidence="2 3" key="1">
    <citation type="journal article" date="2004" name="Nature">
        <title>Genome evolution in yeasts.</title>
        <authorList>
            <consortium name="Genolevures"/>
            <person name="Dujon B."/>
            <person name="Sherman D."/>
            <person name="Fischer G."/>
            <person name="Durrens P."/>
            <person name="Casaregola S."/>
            <person name="Lafontaine I."/>
            <person name="de Montigny J."/>
            <person name="Marck C."/>
            <person name="Neuveglise C."/>
            <person name="Talla E."/>
            <person name="Goffard N."/>
            <person name="Frangeul L."/>
            <person name="Aigle M."/>
            <person name="Anthouard V."/>
            <person name="Babour A."/>
            <person name="Barbe V."/>
            <person name="Barnay S."/>
            <person name="Blanchin S."/>
            <person name="Beckerich J.M."/>
            <person name="Beyne E."/>
            <person name="Bleykasten C."/>
            <person name="Boisrame A."/>
            <person name="Boyer J."/>
            <person name="Cattolico L."/>
            <person name="Confanioleri F."/>
            <person name="de Daruvar A."/>
            <person name="Despons L."/>
            <person name="Fabre E."/>
            <person name="Fairhead C."/>
            <person name="Ferry-Dumazet H."/>
            <person name="Groppi A."/>
            <person name="Hantraye F."/>
            <person name="Hennequin C."/>
            <person name="Jauniaux N."/>
            <person name="Joyet P."/>
            <person name="Kachouri R."/>
            <person name="Kerrest A."/>
            <person name="Koszul R."/>
            <person name="Lemaire M."/>
            <person name="Lesur I."/>
            <person name="Ma L."/>
            <person name="Muller H."/>
            <person name="Nicaud J.M."/>
            <person name="Nikolski M."/>
            <person name="Oztas S."/>
            <person name="Ozier-Kalogeropoulos O."/>
            <person name="Pellenz S."/>
            <person name="Potier S."/>
            <person name="Richard G.F."/>
            <person name="Straub M.L."/>
            <person name="Suleau A."/>
            <person name="Swennene D."/>
            <person name="Tekaia F."/>
            <person name="Wesolowski-Louvel M."/>
            <person name="Westhof E."/>
            <person name="Wirth B."/>
            <person name="Zeniou-Meyer M."/>
            <person name="Zivanovic I."/>
            <person name="Bolotin-Fukuhara M."/>
            <person name="Thierry A."/>
            <person name="Bouchier C."/>
            <person name="Caudron B."/>
            <person name="Scarpelli C."/>
            <person name="Gaillardin C."/>
            <person name="Weissenbach J."/>
            <person name="Wincker P."/>
            <person name="Souciet J.L."/>
        </authorList>
    </citation>
    <scope>NUCLEOTIDE SEQUENCE [LARGE SCALE GENOMIC DNA]</scope>
    <source>
        <strain evidence="3">ATCC 36239 / CBS 767 / BCRC 21394 / JCM 1990 / NBRC 0083 / IGC 2968</strain>
    </source>
</reference>
<feature type="chain" id="PRO_5004271055" evidence="1">
    <location>
        <begin position="18"/>
        <end position="218"/>
    </location>
</feature>
<feature type="signal peptide" evidence="1">
    <location>
        <begin position="1"/>
        <end position="17"/>
    </location>
</feature>
<dbReference type="HOGENOM" id="CLU_1294850_0_0_1"/>
<dbReference type="OrthoDB" id="4019261at2759"/>
<dbReference type="GeneID" id="2904775"/>
<evidence type="ECO:0000256" key="1">
    <source>
        <dbReference type="SAM" id="SignalP"/>
    </source>
</evidence>
<dbReference type="AlphaFoldDB" id="Q6BIS7"/>
<protein>
    <submittedName>
        <fullName evidence="2">DEHA2G07964p</fullName>
    </submittedName>
</protein>
<dbReference type="InParanoid" id="Q6BIS7"/>
<dbReference type="RefSeq" id="XP_461894.1">
    <property type="nucleotide sequence ID" value="XM_461894.1"/>
</dbReference>
<name>Q6BIS7_DEBHA</name>
<evidence type="ECO:0000313" key="3">
    <source>
        <dbReference type="Proteomes" id="UP000000599"/>
    </source>
</evidence>
<dbReference type="eggNOG" id="ENOG502T54G">
    <property type="taxonomic scope" value="Eukaryota"/>
</dbReference>
<sequence length="218" mass="23717">MKLHFITLTTLITACCAASIPVDTHKEVNLFKELDLNMSGADALDIEKVAATGLTDLLSKGKKAFSLVNVLKDVLGMISKIDQIQDSEEMGLAKRDFVEDLLVKVFVALKKSGLVNSIVKMSLTDCDVRPAIIDILIELLEADVIPWEEIFVALKDSGLAVDVINDLFTDPETREGLVQFTAELIPDLLASGALSGKDFCVVPSARIQLINSTIPNFK</sequence>
<evidence type="ECO:0000313" key="2">
    <source>
        <dbReference type="EMBL" id="CAG90357.1"/>
    </source>
</evidence>
<gene>
    <name evidence="2" type="ordered locus">DEHA2G07964g</name>
</gene>
<dbReference type="VEuPathDB" id="FungiDB:DEHA2G07964g"/>
<accession>Q6BIS7</accession>
<dbReference type="KEGG" id="dha:DEHA2G07964g"/>
<dbReference type="Proteomes" id="UP000000599">
    <property type="component" value="Chromosome G"/>
</dbReference>
<proteinExistence type="predicted"/>
<keyword evidence="1" id="KW-0732">Signal</keyword>
<organism evidence="2 3">
    <name type="scientific">Debaryomyces hansenii (strain ATCC 36239 / CBS 767 / BCRC 21394 / JCM 1990 / NBRC 0083 / IGC 2968)</name>
    <name type="common">Yeast</name>
    <name type="synonym">Torulaspora hansenii</name>
    <dbReference type="NCBI Taxonomy" id="284592"/>
    <lineage>
        <taxon>Eukaryota</taxon>
        <taxon>Fungi</taxon>
        <taxon>Dikarya</taxon>
        <taxon>Ascomycota</taxon>
        <taxon>Saccharomycotina</taxon>
        <taxon>Pichiomycetes</taxon>
        <taxon>Debaryomycetaceae</taxon>
        <taxon>Debaryomyces</taxon>
    </lineage>
</organism>
<dbReference type="EMBL" id="CR382139">
    <property type="protein sequence ID" value="CAG90357.1"/>
    <property type="molecule type" value="Genomic_DNA"/>
</dbReference>
<dbReference type="PROSITE" id="PS51257">
    <property type="entry name" value="PROKAR_LIPOPROTEIN"/>
    <property type="match status" value="1"/>
</dbReference>